<evidence type="ECO:0000313" key="9">
    <source>
        <dbReference type="EMBL" id="ORY32126.1"/>
    </source>
</evidence>
<keyword evidence="4 6" id="KW-0677">Repeat</keyword>
<dbReference type="GO" id="GO:0005829">
    <property type="term" value="C:cytosol"/>
    <property type="evidence" value="ECO:0007669"/>
    <property type="project" value="TreeGrafter"/>
</dbReference>
<organism evidence="9 10">
    <name type="scientific">Naematelia encephala</name>
    <dbReference type="NCBI Taxonomy" id="71784"/>
    <lineage>
        <taxon>Eukaryota</taxon>
        <taxon>Fungi</taxon>
        <taxon>Dikarya</taxon>
        <taxon>Basidiomycota</taxon>
        <taxon>Agaricomycotina</taxon>
        <taxon>Tremellomycetes</taxon>
        <taxon>Tremellales</taxon>
        <taxon>Naemateliaceae</taxon>
        <taxon>Naematelia</taxon>
    </lineage>
</organism>
<feature type="compositionally biased region" description="Basic and acidic residues" evidence="8">
    <location>
        <begin position="518"/>
        <end position="527"/>
    </location>
</feature>
<dbReference type="InterPro" id="IPR015943">
    <property type="entry name" value="WD40/YVTN_repeat-like_dom_sf"/>
</dbReference>
<protein>
    <submittedName>
        <fullName evidence="9">WD40-repeat-containing domain protein</fullName>
    </submittedName>
</protein>
<dbReference type="STRING" id="71784.A0A1Y2BBN9"/>
<dbReference type="AlphaFoldDB" id="A0A1Y2BBN9"/>
<comment type="subcellular location">
    <subcellularLocation>
        <location evidence="1 6">Nucleus</location>
    </subcellularLocation>
</comment>
<dbReference type="PANTHER" id="PTHR16288:SF0">
    <property type="entry name" value="TRNA (GUANINE-N(7)-)-METHYLTRANSFERASE NON-CATALYTIC SUBUNIT WDR4"/>
    <property type="match status" value="1"/>
</dbReference>
<sequence>MATIPYPIVALASSQSHIVAAAGPSITVIDSASPSAISSDPSSSTSVVRLTAISADGKHIASLTDDKVLTTYNLSSSPLSLTIRNTRNALKKGSHLSFSSDNDIILSDKVGDIHRYPLDPKPIEGERPPPFILNADPSRNPDADLLAGHVSIVTAHLITPDGKHLITADRDEHIRLSRYPRSYVIERYLFGTDGFVSALHIPPSDPEVLLSAGGENAIRIWNWTTGEQLGRFDIWQEVLPHRRVRCAMRKLKRAGKKARLDLPANVEVQQQEFYTAPQGWLLPTGQGVCVKKIESVQVGQETVILFSSEGCAALHSFILPSDPVSPPFIHTLPLPYPLVDFTAIPGEDVRLLLSLDTTWGVLKQNPGLDGVNTTSKAKEGLTEEEGEMIKQSLAVVQVETSGQLVDITSGSLTLLDPVYRTLQQSHQLINPSTIANLNLYGNLSLLPRWPGLEEDDDLAGTNEQNAGSEATQNGDGAGKEWTADELEKMNVKQLGRLRSQGVAVEEVIARKRKQGKGKKSDKNKDIGEGGDGAEVVQSIDA</sequence>
<keyword evidence="10" id="KW-1185">Reference proteome</keyword>
<evidence type="ECO:0000256" key="6">
    <source>
        <dbReference type="HAMAP-Rule" id="MF_03056"/>
    </source>
</evidence>
<dbReference type="UniPathway" id="UPA00989"/>
<feature type="region of interest" description="Disordered" evidence="8">
    <location>
        <begin position="508"/>
        <end position="541"/>
    </location>
</feature>
<evidence type="ECO:0000256" key="5">
    <source>
        <dbReference type="ARBA" id="ARBA00023242"/>
    </source>
</evidence>
<dbReference type="GO" id="GO:0005634">
    <property type="term" value="C:nucleus"/>
    <property type="evidence" value="ECO:0007669"/>
    <property type="project" value="UniProtKB-SubCell"/>
</dbReference>
<name>A0A1Y2BBN9_9TREE</name>
<dbReference type="PANTHER" id="PTHR16288">
    <property type="entry name" value="WD40 REPEAT PROTEIN 4"/>
    <property type="match status" value="1"/>
</dbReference>
<evidence type="ECO:0000256" key="8">
    <source>
        <dbReference type="SAM" id="MobiDB-lite"/>
    </source>
</evidence>
<keyword evidence="3 6" id="KW-0819">tRNA processing</keyword>
<gene>
    <name evidence="9" type="ORF">BCR39DRAFT_479282</name>
</gene>
<dbReference type="Gene3D" id="2.130.10.10">
    <property type="entry name" value="YVTN repeat-like/Quinoprotein amine dehydrogenase"/>
    <property type="match status" value="1"/>
</dbReference>
<evidence type="ECO:0000256" key="2">
    <source>
        <dbReference type="ARBA" id="ARBA00022574"/>
    </source>
</evidence>
<feature type="compositionally biased region" description="Polar residues" evidence="8">
    <location>
        <begin position="461"/>
        <end position="474"/>
    </location>
</feature>
<dbReference type="InterPro" id="IPR028884">
    <property type="entry name" value="Trm82"/>
</dbReference>
<dbReference type="Proteomes" id="UP000193986">
    <property type="component" value="Unassembled WGS sequence"/>
</dbReference>
<comment type="similarity">
    <text evidence="6">Belongs to the WD repeat TRM82 family.</text>
</comment>
<evidence type="ECO:0000256" key="1">
    <source>
        <dbReference type="ARBA" id="ARBA00004123"/>
    </source>
</evidence>
<dbReference type="InParanoid" id="A0A1Y2BBN9"/>
<accession>A0A1Y2BBN9</accession>
<dbReference type="InterPro" id="IPR036322">
    <property type="entry name" value="WD40_repeat_dom_sf"/>
</dbReference>
<feature type="region of interest" description="Disordered" evidence="8">
    <location>
        <begin position="454"/>
        <end position="478"/>
    </location>
</feature>
<evidence type="ECO:0000256" key="7">
    <source>
        <dbReference type="PROSITE-ProRule" id="PRU00221"/>
    </source>
</evidence>
<evidence type="ECO:0000256" key="3">
    <source>
        <dbReference type="ARBA" id="ARBA00022694"/>
    </source>
</evidence>
<dbReference type="OrthoDB" id="339900at2759"/>
<evidence type="ECO:0000313" key="10">
    <source>
        <dbReference type="Proteomes" id="UP000193986"/>
    </source>
</evidence>
<dbReference type="PROSITE" id="PS50082">
    <property type="entry name" value="WD_REPEATS_2"/>
    <property type="match status" value="1"/>
</dbReference>
<keyword evidence="2 6" id="KW-0853">WD repeat</keyword>
<evidence type="ECO:0000256" key="4">
    <source>
        <dbReference type="ARBA" id="ARBA00022737"/>
    </source>
</evidence>
<dbReference type="GO" id="GO:0106004">
    <property type="term" value="P:tRNA (guanine-N7)-methylation"/>
    <property type="evidence" value="ECO:0007669"/>
    <property type="project" value="UniProtKB-UniRule"/>
</dbReference>
<dbReference type="GO" id="GO:0043527">
    <property type="term" value="C:tRNA methyltransferase complex"/>
    <property type="evidence" value="ECO:0007669"/>
    <property type="project" value="TreeGrafter"/>
</dbReference>
<comment type="function">
    <text evidence="6">Required for the formation of N(7)-methylguanine at position 46 (m7G46) in tRNA. In the complex, it is required to stabilize and induce conformational changes of the catalytic subunit.</text>
</comment>
<dbReference type="SMART" id="SM00320">
    <property type="entry name" value="WD40"/>
    <property type="match status" value="3"/>
</dbReference>
<dbReference type="SUPFAM" id="SSF50978">
    <property type="entry name" value="WD40 repeat-like"/>
    <property type="match status" value="1"/>
</dbReference>
<comment type="caution">
    <text evidence="9">The sequence shown here is derived from an EMBL/GenBank/DDBJ whole genome shotgun (WGS) entry which is preliminary data.</text>
</comment>
<proteinExistence type="inferred from homology"/>
<dbReference type="EMBL" id="MCFC01000011">
    <property type="protein sequence ID" value="ORY32126.1"/>
    <property type="molecule type" value="Genomic_DNA"/>
</dbReference>
<reference evidence="9 10" key="1">
    <citation type="submission" date="2016-07" db="EMBL/GenBank/DDBJ databases">
        <title>Pervasive Adenine N6-methylation of Active Genes in Fungi.</title>
        <authorList>
            <consortium name="DOE Joint Genome Institute"/>
            <person name="Mondo S.J."/>
            <person name="Dannebaum R.O."/>
            <person name="Kuo R.C."/>
            <person name="Labutti K."/>
            <person name="Haridas S."/>
            <person name="Kuo A."/>
            <person name="Salamov A."/>
            <person name="Ahrendt S.R."/>
            <person name="Lipzen A."/>
            <person name="Sullivan W."/>
            <person name="Andreopoulos W.B."/>
            <person name="Clum A."/>
            <person name="Lindquist E."/>
            <person name="Daum C."/>
            <person name="Ramamoorthy G.K."/>
            <person name="Gryganskyi A."/>
            <person name="Culley D."/>
            <person name="Magnuson J.K."/>
            <person name="James T.Y."/>
            <person name="O'Malley M.A."/>
            <person name="Stajich J.E."/>
            <person name="Spatafora J.W."/>
            <person name="Visel A."/>
            <person name="Grigoriev I.V."/>
        </authorList>
    </citation>
    <scope>NUCLEOTIDE SEQUENCE [LARGE SCALE GENOMIC DNA]</scope>
    <source>
        <strain evidence="9 10">68-887.2</strain>
    </source>
</reference>
<keyword evidence="5 6" id="KW-0539">Nucleus</keyword>
<dbReference type="HAMAP" id="MF_03056">
    <property type="entry name" value="TRM82"/>
    <property type="match status" value="1"/>
</dbReference>
<dbReference type="InterPro" id="IPR001680">
    <property type="entry name" value="WD40_rpt"/>
</dbReference>
<feature type="repeat" description="WD" evidence="7">
    <location>
        <begin position="189"/>
        <end position="231"/>
    </location>
</feature>
<comment type="pathway">
    <text evidence="6">tRNA modification; N(7)-methylguanine-tRNA biosynthesis.</text>
</comment>